<proteinExistence type="predicted"/>
<evidence type="ECO:0000313" key="1">
    <source>
        <dbReference type="EMBL" id="TQD70538.1"/>
    </source>
</evidence>
<name>A0A540K8H6_MALBA</name>
<sequence>MKRGEGALQHCYINHTWQPVQVHLQVRFSPYIGLMNIDLCFDNSSSYNLLLVYV</sequence>
<evidence type="ECO:0000313" key="2">
    <source>
        <dbReference type="Proteomes" id="UP000315295"/>
    </source>
</evidence>
<accession>A0A540K8H6</accession>
<dbReference type="Proteomes" id="UP000315295">
    <property type="component" value="Unassembled WGS sequence"/>
</dbReference>
<comment type="caution">
    <text evidence="1">The sequence shown here is derived from an EMBL/GenBank/DDBJ whole genome shotgun (WGS) entry which is preliminary data.</text>
</comment>
<dbReference type="AlphaFoldDB" id="A0A540K8H6"/>
<keyword evidence="2" id="KW-1185">Reference proteome</keyword>
<protein>
    <submittedName>
        <fullName evidence="1">Uncharacterized protein</fullName>
    </submittedName>
</protein>
<dbReference type="EMBL" id="VIEB01001768">
    <property type="protein sequence ID" value="TQD70538.1"/>
    <property type="molecule type" value="Genomic_DNA"/>
</dbReference>
<reference evidence="1 2" key="1">
    <citation type="journal article" date="2019" name="G3 (Bethesda)">
        <title>Sequencing of a Wild Apple (Malus baccata) Genome Unravels the Differences Between Cultivated and Wild Apple Species Regarding Disease Resistance and Cold Tolerance.</title>
        <authorList>
            <person name="Chen X."/>
        </authorList>
    </citation>
    <scope>NUCLEOTIDE SEQUENCE [LARGE SCALE GENOMIC DNA]</scope>
    <source>
        <strain evidence="2">cv. Shandingzi</strain>
        <tissue evidence="1">Leaves</tissue>
    </source>
</reference>
<organism evidence="1 2">
    <name type="scientific">Malus baccata</name>
    <name type="common">Siberian crab apple</name>
    <name type="synonym">Pyrus baccata</name>
    <dbReference type="NCBI Taxonomy" id="106549"/>
    <lineage>
        <taxon>Eukaryota</taxon>
        <taxon>Viridiplantae</taxon>
        <taxon>Streptophyta</taxon>
        <taxon>Embryophyta</taxon>
        <taxon>Tracheophyta</taxon>
        <taxon>Spermatophyta</taxon>
        <taxon>Magnoliopsida</taxon>
        <taxon>eudicotyledons</taxon>
        <taxon>Gunneridae</taxon>
        <taxon>Pentapetalae</taxon>
        <taxon>rosids</taxon>
        <taxon>fabids</taxon>
        <taxon>Rosales</taxon>
        <taxon>Rosaceae</taxon>
        <taxon>Amygdaloideae</taxon>
        <taxon>Maleae</taxon>
        <taxon>Malus</taxon>
    </lineage>
</organism>
<gene>
    <name evidence="1" type="ORF">C1H46_043928</name>
</gene>